<accession>A0A395HQ39</accession>
<reference evidence="1 2" key="1">
    <citation type="submission" date="2018-02" db="EMBL/GenBank/DDBJ databases">
        <title>The genomes of Aspergillus section Nigri reveals drivers in fungal speciation.</title>
        <authorList>
            <consortium name="DOE Joint Genome Institute"/>
            <person name="Vesth T.C."/>
            <person name="Nybo J."/>
            <person name="Theobald S."/>
            <person name="Brandl J."/>
            <person name="Frisvad J.C."/>
            <person name="Nielsen K.F."/>
            <person name="Lyhne E.K."/>
            <person name="Kogle M.E."/>
            <person name="Kuo A."/>
            <person name="Riley R."/>
            <person name="Clum A."/>
            <person name="Nolan M."/>
            <person name="Lipzen A."/>
            <person name="Salamov A."/>
            <person name="Henrissat B."/>
            <person name="Wiebenga A."/>
            <person name="De vries R.P."/>
            <person name="Grigoriev I.V."/>
            <person name="Mortensen U.H."/>
            <person name="Andersen M.R."/>
            <person name="Baker S.E."/>
        </authorList>
    </citation>
    <scope>NUCLEOTIDE SEQUENCE [LARGE SCALE GENOMIC DNA]</scope>
    <source>
        <strain evidence="1 2">CBS 101889</strain>
    </source>
</reference>
<evidence type="ECO:0000313" key="1">
    <source>
        <dbReference type="EMBL" id="RAL09553.1"/>
    </source>
</evidence>
<name>A0A395HQ39_ASPHC</name>
<dbReference type="PANTHER" id="PTHR21310:SF15">
    <property type="entry name" value="AMINOGLYCOSIDE PHOSPHOTRANSFERASE DOMAIN-CONTAINING PROTEIN"/>
    <property type="match status" value="1"/>
</dbReference>
<dbReference type="EMBL" id="KZ824303">
    <property type="protein sequence ID" value="RAL09553.1"/>
    <property type="molecule type" value="Genomic_DNA"/>
</dbReference>
<sequence length="432" mass="48989">MTECTPSQKIFTYTSFNISALLSIAKSIRKKRCTCDESQRPMGGSFNWAIFLVFEDGVEWVFRPPRTAFGLRKDTAREVLVSGVTTLKYIKQVGSIPVPEIYAFSPNSQNGVGVPYMLMSKAPGVPLSTYQWSDETIGSSPSATLTIAQKQKTMEQLGEMYAHLSNIRCDKTGSMYPQYEEGGKSSYRSYAPEYGDSQAYRTATDRWNDYVAVEAKAESMPNRLDYTSVGQSLQEKIPALVERDRPLVTTCPGATSLPALNITCVLDWAFASFVPPSLLLVLVEPFVRAFVAAHGFDGAVDAPRQLLPSGSVLWAFARLVNLDGLQDYVYFSEFLHHFIGKQHEEEEEEEEAIHLHLRRIKDCEEYQEASRILSAYDEENPRKPDEKHYFTCVGRERFAVSQHLTVMAELNPTFVADRRLWKWIAQYLRERE</sequence>
<dbReference type="VEuPathDB" id="FungiDB:BO97DRAFT_458122"/>
<dbReference type="PANTHER" id="PTHR21310">
    <property type="entry name" value="AMINOGLYCOSIDE PHOSPHOTRANSFERASE-RELATED-RELATED"/>
    <property type="match status" value="1"/>
</dbReference>
<dbReference type="OrthoDB" id="5327538at2759"/>
<proteinExistence type="predicted"/>
<dbReference type="GeneID" id="37203508"/>
<evidence type="ECO:0000313" key="2">
    <source>
        <dbReference type="Proteomes" id="UP000248961"/>
    </source>
</evidence>
<evidence type="ECO:0008006" key="3">
    <source>
        <dbReference type="Google" id="ProtNLM"/>
    </source>
</evidence>
<dbReference type="RefSeq" id="XP_025548707.1">
    <property type="nucleotide sequence ID" value="XM_025699219.1"/>
</dbReference>
<dbReference type="Proteomes" id="UP000248961">
    <property type="component" value="Unassembled WGS sequence"/>
</dbReference>
<gene>
    <name evidence="1" type="ORF">BO97DRAFT_458122</name>
</gene>
<dbReference type="AlphaFoldDB" id="A0A395HQ39"/>
<organism evidence="1 2">
    <name type="scientific">Aspergillus homomorphus (strain CBS 101889)</name>
    <dbReference type="NCBI Taxonomy" id="1450537"/>
    <lineage>
        <taxon>Eukaryota</taxon>
        <taxon>Fungi</taxon>
        <taxon>Dikarya</taxon>
        <taxon>Ascomycota</taxon>
        <taxon>Pezizomycotina</taxon>
        <taxon>Eurotiomycetes</taxon>
        <taxon>Eurotiomycetidae</taxon>
        <taxon>Eurotiales</taxon>
        <taxon>Aspergillaceae</taxon>
        <taxon>Aspergillus</taxon>
        <taxon>Aspergillus subgen. Circumdati</taxon>
    </lineage>
</organism>
<dbReference type="STRING" id="1450537.A0A395HQ39"/>
<dbReference type="SUPFAM" id="SSF56112">
    <property type="entry name" value="Protein kinase-like (PK-like)"/>
    <property type="match status" value="1"/>
</dbReference>
<keyword evidence="2" id="KW-1185">Reference proteome</keyword>
<dbReference type="InterPro" id="IPR051678">
    <property type="entry name" value="AGP_Transferase"/>
</dbReference>
<protein>
    <recommendedName>
        <fullName evidence="3">Aminoglycoside phosphotransferase domain-containing protein</fullName>
    </recommendedName>
</protein>
<dbReference type="InterPro" id="IPR011009">
    <property type="entry name" value="Kinase-like_dom_sf"/>
</dbReference>